<comment type="caution">
    <text evidence="2">The sequence shown here is derived from an EMBL/GenBank/DDBJ whole genome shotgun (WGS) entry which is preliminary data.</text>
</comment>
<dbReference type="OrthoDB" id="7851455at2"/>
<evidence type="ECO:0000256" key="1">
    <source>
        <dbReference type="SAM" id="Phobius"/>
    </source>
</evidence>
<reference evidence="2 3" key="1">
    <citation type="submission" date="2018-08" db="EMBL/GenBank/DDBJ databases">
        <title>Genomic Encyclopedia of Archaeal and Bacterial Type Strains, Phase II (KMG-II): from individual species to whole genera.</title>
        <authorList>
            <person name="Goeker M."/>
        </authorList>
    </citation>
    <scope>NUCLEOTIDE SEQUENCE [LARGE SCALE GENOMIC DNA]</scope>
    <source>
        <strain evidence="2 3">DSM 5002</strain>
    </source>
</reference>
<accession>A0A397PNQ4</accession>
<proteinExistence type="predicted"/>
<protein>
    <submittedName>
        <fullName evidence="2">Uncharacterized protein</fullName>
    </submittedName>
</protein>
<feature type="transmembrane region" description="Helical" evidence="1">
    <location>
        <begin position="52"/>
        <end position="72"/>
    </location>
</feature>
<name>A0A397PNQ4_9HYPH</name>
<evidence type="ECO:0000313" key="2">
    <source>
        <dbReference type="EMBL" id="RIA47664.1"/>
    </source>
</evidence>
<keyword evidence="3" id="KW-1185">Reference proteome</keyword>
<feature type="transmembrane region" description="Helical" evidence="1">
    <location>
        <begin position="108"/>
        <end position="127"/>
    </location>
</feature>
<keyword evidence="1" id="KW-1133">Transmembrane helix</keyword>
<dbReference type="Proteomes" id="UP000266273">
    <property type="component" value="Unassembled WGS sequence"/>
</dbReference>
<organism evidence="2 3">
    <name type="scientific">Dichotomicrobium thermohalophilum</name>
    <dbReference type="NCBI Taxonomy" id="933063"/>
    <lineage>
        <taxon>Bacteria</taxon>
        <taxon>Pseudomonadati</taxon>
        <taxon>Pseudomonadota</taxon>
        <taxon>Alphaproteobacteria</taxon>
        <taxon>Hyphomicrobiales</taxon>
        <taxon>Hyphomicrobiaceae</taxon>
        <taxon>Dichotomicrobium</taxon>
    </lineage>
</organism>
<dbReference type="RefSeq" id="WP_119062031.1">
    <property type="nucleotide sequence ID" value="NZ_QXDF01000002.1"/>
</dbReference>
<feature type="transmembrane region" description="Helical" evidence="1">
    <location>
        <begin position="12"/>
        <end position="40"/>
    </location>
</feature>
<sequence length="138" mass="14623">MAFVVDAIEPNWTALIVFAAVWGVGCAGLFYLIGILPLSAAPAEVRRGAGPMLVLTSVGLVGALLVFSLLFAFAELRWTSLVVAGGMVFLFSPFVIQDLPEKLKDNKAGLSIVLVLTLAGLFLLYFVDGVASVRSMFA</sequence>
<feature type="transmembrane region" description="Helical" evidence="1">
    <location>
        <begin position="78"/>
        <end position="96"/>
    </location>
</feature>
<keyword evidence="1" id="KW-0472">Membrane</keyword>
<dbReference type="EMBL" id="QXDF01000002">
    <property type="protein sequence ID" value="RIA47664.1"/>
    <property type="molecule type" value="Genomic_DNA"/>
</dbReference>
<dbReference type="AlphaFoldDB" id="A0A397PNQ4"/>
<evidence type="ECO:0000313" key="3">
    <source>
        <dbReference type="Proteomes" id="UP000266273"/>
    </source>
</evidence>
<keyword evidence="1" id="KW-0812">Transmembrane</keyword>
<gene>
    <name evidence="2" type="ORF">BXY53_2226</name>
</gene>